<dbReference type="AlphaFoldDB" id="A0AAV4U2K5"/>
<gene>
    <name evidence="1" type="ORF">CDAR_619171</name>
</gene>
<evidence type="ECO:0000313" key="2">
    <source>
        <dbReference type="Proteomes" id="UP001054837"/>
    </source>
</evidence>
<evidence type="ECO:0000313" key="1">
    <source>
        <dbReference type="EMBL" id="GIY52024.1"/>
    </source>
</evidence>
<accession>A0AAV4U2K5</accession>
<protein>
    <submittedName>
        <fullName evidence="1">Uncharacterized protein</fullName>
    </submittedName>
</protein>
<organism evidence="1 2">
    <name type="scientific">Caerostris darwini</name>
    <dbReference type="NCBI Taxonomy" id="1538125"/>
    <lineage>
        <taxon>Eukaryota</taxon>
        <taxon>Metazoa</taxon>
        <taxon>Ecdysozoa</taxon>
        <taxon>Arthropoda</taxon>
        <taxon>Chelicerata</taxon>
        <taxon>Arachnida</taxon>
        <taxon>Araneae</taxon>
        <taxon>Araneomorphae</taxon>
        <taxon>Entelegynae</taxon>
        <taxon>Araneoidea</taxon>
        <taxon>Araneidae</taxon>
        <taxon>Caerostris</taxon>
    </lineage>
</organism>
<name>A0AAV4U2K5_9ARAC</name>
<reference evidence="1 2" key="1">
    <citation type="submission" date="2021-06" db="EMBL/GenBank/DDBJ databases">
        <title>Caerostris darwini draft genome.</title>
        <authorList>
            <person name="Kono N."/>
            <person name="Arakawa K."/>
        </authorList>
    </citation>
    <scope>NUCLEOTIDE SEQUENCE [LARGE SCALE GENOMIC DNA]</scope>
</reference>
<comment type="caution">
    <text evidence="1">The sequence shown here is derived from an EMBL/GenBank/DDBJ whole genome shotgun (WGS) entry which is preliminary data.</text>
</comment>
<sequence>MDYATTVRKGGREWWDGVESMGIGHGVVIMRSIIAQRLIDNRAIVLNFRRGIIPRSSVCSLGTGERDLQWMRVGLSGYIMVRMCSALYSTQSKLL</sequence>
<dbReference type="Proteomes" id="UP001054837">
    <property type="component" value="Unassembled WGS sequence"/>
</dbReference>
<keyword evidence="2" id="KW-1185">Reference proteome</keyword>
<proteinExistence type="predicted"/>
<dbReference type="EMBL" id="BPLQ01010627">
    <property type="protein sequence ID" value="GIY52024.1"/>
    <property type="molecule type" value="Genomic_DNA"/>
</dbReference>